<reference evidence="2 3" key="1">
    <citation type="submission" date="2019-03" db="EMBL/GenBank/DDBJ databases">
        <authorList>
            <person name="Gaulin E."/>
            <person name="Dumas B."/>
        </authorList>
    </citation>
    <scope>NUCLEOTIDE SEQUENCE [LARGE SCALE GENOMIC DNA]</scope>
    <source>
        <strain evidence="2">CBS 568.67</strain>
    </source>
</reference>
<name>A0A485KUN5_9STRA</name>
<dbReference type="EMBL" id="VJMH01005339">
    <property type="protein sequence ID" value="KAF0697210.1"/>
    <property type="molecule type" value="Genomic_DNA"/>
</dbReference>
<organism evidence="2 3">
    <name type="scientific">Aphanomyces stellatus</name>
    <dbReference type="NCBI Taxonomy" id="120398"/>
    <lineage>
        <taxon>Eukaryota</taxon>
        <taxon>Sar</taxon>
        <taxon>Stramenopiles</taxon>
        <taxon>Oomycota</taxon>
        <taxon>Saprolegniomycetes</taxon>
        <taxon>Saprolegniales</taxon>
        <taxon>Verrucalvaceae</taxon>
        <taxon>Aphanomyces</taxon>
    </lineage>
</organism>
<dbReference type="InterPro" id="IPR052050">
    <property type="entry name" value="SecEffector_AnkRepeat"/>
</dbReference>
<dbReference type="Gene3D" id="1.25.40.20">
    <property type="entry name" value="Ankyrin repeat-containing domain"/>
    <property type="match status" value="2"/>
</dbReference>
<dbReference type="PANTHER" id="PTHR46586:SF3">
    <property type="entry name" value="ANKYRIN REPEAT-CONTAINING PROTEIN"/>
    <property type="match status" value="1"/>
</dbReference>
<evidence type="ECO:0000313" key="2">
    <source>
        <dbReference type="EMBL" id="VFT88952.1"/>
    </source>
</evidence>
<reference evidence="1" key="2">
    <citation type="submission" date="2019-06" db="EMBL/GenBank/DDBJ databases">
        <title>Genomics analysis of Aphanomyces spp. identifies a new class of oomycete effector associated with host adaptation.</title>
        <authorList>
            <person name="Gaulin E."/>
        </authorList>
    </citation>
    <scope>NUCLEOTIDE SEQUENCE</scope>
    <source>
        <strain evidence="1">CBS 578.67</strain>
    </source>
</reference>
<proteinExistence type="predicted"/>
<evidence type="ECO:0000313" key="3">
    <source>
        <dbReference type="Proteomes" id="UP000332933"/>
    </source>
</evidence>
<dbReference type="InterPro" id="IPR002110">
    <property type="entry name" value="Ankyrin_rpt"/>
</dbReference>
<dbReference type="AlphaFoldDB" id="A0A485KUN5"/>
<dbReference type="InterPro" id="IPR036770">
    <property type="entry name" value="Ankyrin_rpt-contain_sf"/>
</dbReference>
<dbReference type="Proteomes" id="UP000332933">
    <property type="component" value="Unassembled WGS sequence"/>
</dbReference>
<keyword evidence="3" id="KW-1185">Reference proteome</keyword>
<dbReference type="PANTHER" id="PTHR46586">
    <property type="entry name" value="ANKYRIN REPEAT-CONTAINING PROTEIN"/>
    <property type="match status" value="1"/>
</dbReference>
<dbReference type="Pfam" id="PF13637">
    <property type="entry name" value="Ank_4"/>
    <property type="match status" value="1"/>
</dbReference>
<gene>
    <name evidence="2" type="primary">Aste57867_12097</name>
    <name evidence="1" type="ORF">As57867_012052</name>
    <name evidence="2" type="ORF">ASTE57867_12097</name>
</gene>
<sequence length="338" mass="36617">MKRARSDAGTASAAVVRSPDLMQHLLAFQSGIYLDLVPLHRDAAPLRRSGLLLNALADEHDAFDAVDQLLRPWYAAHGTSLLPRLLNSPSLDHMRPWVIYHAVYCGRLDALVVVLKTRTATTSLHALTDLMDVAAWRGHLSLLEALHDAGHSGCTTDAIDNAAMCGHLDVVRFLHENRSEGSTTMAMDGAAANGHVEMVRYLHAQRSFGCTTDAMDHAAAAGHLEVVRFLHDNRTEGCTTDAMDGAATNGHVEMVRFLHDNRTEGCTTEALDMAAKAGHLDVVLFLVANREEGCSHDALALAATDDIRLALAQVRVVNHDDAMGSPTPSEIENWSEGE</sequence>
<protein>
    <submittedName>
        <fullName evidence="2">Aste57867_12097 protein</fullName>
    </submittedName>
</protein>
<evidence type="ECO:0000313" key="1">
    <source>
        <dbReference type="EMBL" id="KAF0697210.1"/>
    </source>
</evidence>
<accession>A0A485KUN5</accession>
<dbReference type="EMBL" id="CAADRA010005360">
    <property type="protein sequence ID" value="VFT88952.1"/>
    <property type="molecule type" value="Genomic_DNA"/>
</dbReference>
<dbReference type="SUPFAM" id="SSF48403">
    <property type="entry name" value="Ankyrin repeat"/>
    <property type="match status" value="1"/>
</dbReference>
<dbReference type="OrthoDB" id="7464126at2759"/>
<dbReference type="Pfam" id="PF12796">
    <property type="entry name" value="Ank_2"/>
    <property type="match status" value="1"/>
</dbReference>